<name>A0ABY5DJQ1_9GAMM</name>
<dbReference type="InterPro" id="IPR018042">
    <property type="entry name" value="Aspartate_kinase_CS"/>
</dbReference>
<dbReference type="SUPFAM" id="SSF53633">
    <property type="entry name" value="Carbamate kinase-like"/>
    <property type="match status" value="1"/>
</dbReference>
<evidence type="ECO:0000256" key="7">
    <source>
        <dbReference type="ARBA" id="ARBA00047872"/>
    </source>
</evidence>
<keyword evidence="10" id="KW-1185">Reference proteome</keyword>
<dbReference type="Gene3D" id="3.40.1160.10">
    <property type="entry name" value="Acetylglutamate kinase-like"/>
    <property type="match status" value="1"/>
</dbReference>
<dbReference type="PANTHER" id="PTHR21499">
    <property type="entry name" value="ASPARTATE KINASE"/>
    <property type="match status" value="1"/>
</dbReference>
<evidence type="ECO:0000313" key="10">
    <source>
        <dbReference type="Proteomes" id="UP001055955"/>
    </source>
</evidence>
<sequence>MGKVKKYGGSSLITADQVSCIASNIEAGDVVVLSAPYGRTDELYQRFRHFSSSEARNRALAVGELESCYAMQLALAERSVKSEIMSFDNMGLVANQLHGGCVVKAQPDKIKENVANGIVSIVPGFQAKTETNQLAILSRGGSDETAVHLAIALQLACYIYSDVTHIYDSDMNNLECITYQSLLQLLDGQRPMNKRAVEVAQQYNHPIYFGHWRQSEPGTYIGPKAHAALS</sequence>
<evidence type="ECO:0000256" key="2">
    <source>
        <dbReference type="ARBA" id="ARBA00013059"/>
    </source>
</evidence>
<evidence type="ECO:0000256" key="4">
    <source>
        <dbReference type="ARBA" id="ARBA00022741"/>
    </source>
</evidence>
<evidence type="ECO:0000256" key="5">
    <source>
        <dbReference type="ARBA" id="ARBA00022777"/>
    </source>
</evidence>
<evidence type="ECO:0000256" key="3">
    <source>
        <dbReference type="ARBA" id="ARBA00022679"/>
    </source>
</evidence>
<keyword evidence="3" id="KW-0808">Transferase</keyword>
<organism evidence="9 10">
    <name type="scientific">Candidatus Comchoanobacter bicostacola</name>
    <dbReference type="NCBI Taxonomy" id="2919598"/>
    <lineage>
        <taxon>Bacteria</taxon>
        <taxon>Pseudomonadati</taxon>
        <taxon>Pseudomonadota</taxon>
        <taxon>Gammaproteobacteria</taxon>
        <taxon>Candidatus Comchoanobacterales</taxon>
        <taxon>Candidatus Comchoanobacteraceae</taxon>
        <taxon>Candidatus Comchoanobacter</taxon>
    </lineage>
</organism>
<accession>A0ABY5DJQ1</accession>
<evidence type="ECO:0000313" key="9">
    <source>
        <dbReference type="EMBL" id="UTC24101.1"/>
    </source>
</evidence>
<dbReference type="EC" id="2.7.2.4" evidence="2"/>
<evidence type="ECO:0000259" key="8">
    <source>
        <dbReference type="Pfam" id="PF00696"/>
    </source>
</evidence>
<comment type="similarity">
    <text evidence="1">Belongs to the aspartokinase family.</text>
</comment>
<protein>
    <recommendedName>
        <fullName evidence="2">aspartate kinase</fullName>
        <ecNumber evidence="2">2.7.2.4</ecNumber>
    </recommendedName>
</protein>
<keyword evidence="6" id="KW-0067">ATP-binding</keyword>
<dbReference type="InterPro" id="IPR001048">
    <property type="entry name" value="Asp/Glu/Uridylate_kinase"/>
</dbReference>
<dbReference type="PROSITE" id="PS00324">
    <property type="entry name" value="ASPARTOKINASE"/>
    <property type="match status" value="1"/>
</dbReference>
<dbReference type="Proteomes" id="UP001055955">
    <property type="component" value="Chromosome"/>
</dbReference>
<reference evidence="9 10" key="1">
    <citation type="journal article" date="2022" name="Nat. Microbiol.">
        <title>The microbiome of a bacterivorous marine choanoflagellate contains a resource-demanding obligate bacterial associate.</title>
        <authorList>
            <person name="Needham D.M."/>
            <person name="Poirier C."/>
            <person name="Bachy C."/>
            <person name="George E.E."/>
            <person name="Wilken S."/>
            <person name="Yung C.C.M."/>
            <person name="Limardo A.J."/>
            <person name="Morando M."/>
            <person name="Sudek L."/>
            <person name="Malmstrom R.R."/>
            <person name="Keeling P.J."/>
            <person name="Santoro A.E."/>
            <person name="Worden A.Z."/>
        </authorList>
    </citation>
    <scope>NUCLEOTIDE SEQUENCE [LARGE SCALE GENOMIC DNA]</scope>
    <source>
        <strain evidence="9 10">Comchoano-1</strain>
    </source>
</reference>
<dbReference type="EMBL" id="CP092900">
    <property type="protein sequence ID" value="UTC24101.1"/>
    <property type="molecule type" value="Genomic_DNA"/>
</dbReference>
<dbReference type="PANTHER" id="PTHR21499:SF3">
    <property type="entry name" value="ASPARTOKINASE"/>
    <property type="match status" value="1"/>
</dbReference>
<dbReference type="Pfam" id="PF00696">
    <property type="entry name" value="AA_kinase"/>
    <property type="match status" value="1"/>
</dbReference>
<evidence type="ECO:0000256" key="6">
    <source>
        <dbReference type="ARBA" id="ARBA00022840"/>
    </source>
</evidence>
<comment type="catalytic activity">
    <reaction evidence="7">
        <text>L-aspartate + ATP = 4-phospho-L-aspartate + ADP</text>
        <dbReference type="Rhea" id="RHEA:23776"/>
        <dbReference type="ChEBI" id="CHEBI:29991"/>
        <dbReference type="ChEBI" id="CHEBI:30616"/>
        <dbReference type="ChEBI" id="CHEBI:57535"/>
        <dbReference type="ChEBI" id="CHEBI:456216"/>
        <dbReference type="EC" id="2.7.2.4"/>
    </reaction>
</comment>
<gene>
    <name evidence="9" type="ORF">MMH89_02525</name>
</gene>
<proteinExistence type="inferred from homology"/>
<keyword evidence="5" id="KW-0418">Kinase</keyword>
<dbReference type="InterPro" id="IPR036393">
    <property type="entry name" value="AceGlu_kinase-like_sf"/>
</dbReference>
<evidence type="ECO:0000256" key="1">
    <source>
        <dbReference type="ARBA" id="ARBA00010122"/>
    </source>
</evidence>
<dbReference type="RefSeq" id="WP_258567885.1">
    <property type="nucleotide sequence ID" value="NZ_CP092900.1"/>
</dbReference>
<keyword evidence="4" id="KW-0547">Nucleotide-binding</keyword>
<feature type="domain" description="Aspartate/glutamate/uridylate kinase" evidence="8">
    <location>
        <begin position="4"/>
        <end position="209"/>
    </location>
</feature>